<keyword evidence="3" id="KW-0808">Transferase</keyword>
<dbReference type="InterPro" id="IPR010559">
    <property type="entry name" value="Sig_transdc_His_kin_internal"/>
</dbReference>
<accession>A0ABT0PW19</accession>
<comment type="caution">
    <text evidence="3">The sequence shown here is derived from an EMBL/GenBank/DDBJ whole genome shotgun (WGS) entry which is preliminary data.</text>
</comment>
<proteinExistence type="predicted"/>
<dbReference type="RefSeq" id="WP_249658777.1">
    <property type="nucleotide sequence ID" value="NZ_JAMFMA010000005.1"/>
</dbReference>
<dbReference type="InterPro" id="IPR050640">
    <property type="entry name" value="Bact_2-comp_sensor_kinase"/>
</dbReference>
<evidence type="ECO:0000259" key="2">
    <source>
        <dbReference type="Pfam" id="PF06580"/>
    </source>
</evidence>
<sequence length="363" mass="42035">MNKKLFLILVVFFFFSNLVKTIANALMKYYGVFMVNESWGTLIKDSFVVEMAFNLLLIVSLMFISNWMFAKSYRWSTSIFVHLFFYLVTLLLVYWFYDIYLVSINAERRQNTFDYHIINIAAYMGSHFLQYFATVFIIYTYHYLNKIAAIELNRSNLREQLVNVKVNILKYKLHPHFFFNTLNTITNLIETNTQLAQKTLVDFSGLLRDILYLKDSNLLTIEEEYTILKKYLDILSVRFSDDLEINIDLDNSLNKALIPSLILQPIVENAIKHGYSLDHPTLQLDIKIAIEKDQIKCTVVNNGKPLSGTPVTYGTGLQNTLDRLTTLYYDNFTLSINNISGNKGVITTIGVPLIYQDTPNAND</sequence>
<keyword evidence="3" id="KW-0418">Kinase</keyword>
<gene>
    <name evidence="3" type="ORF">M3P19_16355</name>
</gene>
<reference evidence="3 4" key="1">
    <citation type="submission" date="2022-05" db="EMBL/GenBank/DDBJ databases">
        <authorList>
            <person name="Park J.-S."/>
        </authorList>
    </citation>
    <scope>NUCLEOTIDE SEQUENCE [LARGE SCALE GENOMIC DNA]</scope>
    <source>
        <strain evidence="3 4">2012CJ35-5</strain>
    </source>
</reference>
<evidence type="ECO:0000313" key="4">
    <source>
        <dbReference type="Proteomes" id="UP001203607"/>
    </source>
</evidence>
<feature type="transmembrane region" description="Helical" evidence="1">
    <location>
        <begin position="79"/>
        <end position="97"/>
    </location>
</feature>
<keyword evidence="1" id="KW-1133">Transmembrane helix</keyword>
<feature type="transmembrane region" description="Helical" evidence="1">
    <location>
        <begin position="117"/>
        <end position="144"/>
    </location>
</feature>
<dbReference type="Proteomes" id="UP001203607">
    <property type="component" value="Unassembled WGS sequence"/>
</dbReference>
<dbReference type="Gene3D" id="3.30.565.10">
    <property type="entry name" value="Histidine kinase-like ATPase, C-terminal domain"/>
    <property type="match status" value="1"/>
</dbReference>
<evidence type="ECO:0000313" key="3">
    <source>
        <dbReference type="EMBL" id="MCL6275588.1"/>
    </source>
</evidence>
<name>A0ABT0PW19_9FLAO</name>
<dbReference type="PANTHER" id="PTHR34220:SF7">
    <property type="entry name" value="SENSOR HISTIDINE KINASE YPDA"/>
    <property type="match status" value="1"/>
</dbReference>
<feature type="transmembrane region" description="Helical" evidence="1">
    <location>
        <begin position="47"/>
        <end position="67"/>
    </location>
</feature>
<dbReference type="GO" id="GO:0016301">
    <property type="term" value="F:kinase activity"/>
    <property type="evidence" value="ECO:0007669"/>
    <property type="project" value="UniProtKB-KW"/>
</dbReference>
<keyword evidence="1" id="KW-0472">Membrane</keyword>
<protein>
    <submittedName>
        <fullName evidence="3">Histidine kinase</fullName>
    </submittedName>
</protein>
<evidence type="ECO:0000256" key="1">
    <source>
        <dbReference type="SAM" id="Phobius"/>
    </source>
</evidence>
<organism evidence="3 4">
    <name type="scientific">Flagellimonas spongiicola</name>
    <dbReference type="NCBI Taxonomy" id="2942208"/>
    <lineage>
        <taxon>Bacteria</taxon>
        <taxon>Pseudomonadati</taxon>
        <taxon>Bacteroidota</taxon>
        <taxon>Flavobacteriia</taxon>
        <taxon>Flavobacteriales</taxon>
        <taxon>Flavobacteriaceae</taxon>
        <taxon>Flagellimonas</taxon>
    </lineage>
</organism>
<keyword evidence="4" id="KW-1185">Reference proteome</keyword>
<feature type="domain" description="Signal transduction histidine kinase internal region" evidence="2">
    <location>
        <begin position="166"/>
        <end position="243"/>
    </location>
</feature>
<dbReference type="EMBL" id="JAMFMA010000005">
    <property type="protein sequence ID" value="MCL6275588.1"/>
    <property type="molecule type" value="Genomic_DNA"/>
</dbReference>
<dbReference type="Pfam" id="PF06580">
    <property type="entry name" value="His_kinase"/>
    <property type="match status" value="1"/>
</dbReference>
<dbReference type="SUPFAM" id="SSF55874">
    <property type="entry name" value="ATPase domain of HSP90 chaperone/DNA topoisomerase II/histidine kinase"/>
    <property type="match status" value="1"/>
</dbReference>
<keyword evidence="1" id="KW-0812">Transmembrane</keyword>
<dbReference type="PANTHER" id="PTHR34220">
    <property type="entry name" value="SENSOR HISTIDINE KINASE YPDA"/>
    <property type="match status" value="1"/>
</dbReference>
<dbReference type="InterPro" id="IPR036890">
    <property type="entry name" value="HATPase_C_sf"/>
</dbReference>